<evidence type="ECO:0000256" key="14">
    <source>
        <dbReference type="ARBA" id="ARBA00034000"/>
    </source>
</evidence>
<dbReference type="EC" id="2.4.1.129" evidence="20"/>
<dbReference type="InterPro" id="IPR023346">
    <property type="entry name" value="Lysozyme-like_dom_sf"/>
</dbReference>
<keyword evidence="21" id="KW-1185">Reference proteome</keyword>
<evidence type="ECO:0000256" key="10">
    <source>
        <dbReference type="ARBA" id="ARBA00022989"/>
    </source>
</evidence>
<dbReference type="Gene3D" id="3.40.710.10">
    <property type="entry name" value="DD-peptidase/beta-lactamase superfamily"/>
    <property type="match status" value="1"/>
</dbReference>
<dbReference type="PANTHER" id="PTHR32282:SF32">
    <property type="entry name" value="PENICILLIN-BINDING PROTEIN 2A"/>
    <property type="match status" value="1"/>
</dbReference>
<gene>
    <name evidence="20" type="ORF">R54876_GBNLAHCA_00344</name>
</gene>
<dbReference type="InterPro" id="IPR001460">
    <property type="entry name" value="PCN-bd_Tpept"/>
</dbReference>
<keyword evidence="2 20" id="KW-0121">Carboxypeptidase</keyword>
<evidence type="ECO:0000313" key="21">
    <source>
        <dbReference type="Proteomes" id="UP001314241"/>
    </source>
</evidence>
<dbReference type="Gene3D" id="1.10.3810.10">
    <property type="entry name" value="Biosynthetic peptidoglycan transglycosylase-like"/>
    <property type="match status" value="1"/>
</dbReference>
<dbReference type="InterPro" id="IPR036950">
    <property type="entry name" value="PBP_transglycosylase"/>
</dbReference>
<evidence type="ECO:0000256" key="9">
    <source>
        <dbReference type="ARBA" id="ARBA00022984"/>
    </source>
</evidence>
<evidence type="ECO:0000256" key="11">
    <source>
        <dbReference type="ARBA" id="ARBA00023136"/>
    </source>
</evidence>
<comment type="catalytic activity">
    <reaction evidence="15">
        <text>[GlcNAc-(1-&gt;4)-Mur2Ac(oyl-L-Ala-gamma-D-Glu-L-Lys-D-Ala-D-Ala)](n)-di-trans,octa-cis-undecaprenyl diphosphate + beta-D-GlcNAc-(1-&gt;4)-Mur2Ac(oyl-L-Ala-gamma-D-Glu-L-Lys-D-Ala-D-Ala)-di-trans,octa-cis-undecaprenyl diphosphate = [GlcNAc-(1-&gt;4)-Mur2Ac(oyl-L-Ala-gamma-D-Glu-L-Lys-D-Ala-D-Ala)](n+1)-di-trans,octa-cis-undecaprenyl diphosphate + di-trans,octa-cis-undecaprenyl diphosphate + H(+)</text>
        <dbReference type="Rhea" id="RHEA:23708"/>
        <dbReference type="Rhea" id="RHEA-COMP:9602"/>
        <dbReference type="Rhea" id="RHEA-COMP:9603"/>
        <dbReference type="ChEBI" id="CHEBI:15378"/>
        <dbReference type="ChEBI" id="CHEBI:58405"/>
        <dbReference type="ChEBI" id="CHEBI:60033"/>
        <dbReference type="ChEBI" id="CHEBI:78435"/>
        <dbReference type="EC" id="2.4.99.28"/>
    </reaction>
</comment>
<keyword evidence="9" id="KW-0573">Peptidoglycan synthesis</keyword>
<keyword evidence="10 17" id="KW-1133">Transmembrane helix</keyword>
<keyword evidence="7 20" id="KW-0378">Hydrolase</keyword>
<dbReference type="PANTHER" id="PTHR32282">
    <property type="entry name" value="BINDING PROTEIN TRANSPEPTIDASE, PUTATIVE-RELATED"/>
    <property type="match status" value="1"/>
</dbReference>
<feature type="compositionally biased region" description="Polar residues" evidence="16">
    <location>
        <begin position="632"/>
        <end position="646"/>
    </location>
</feature>
<dbReference type="GO" id="GO:0016757">
    <property type="term" value="F:glycosyltransferase activity"/>
    <property type="evidence" value="ECO:0007669"/>
    <property type="project" value="UniProtKB-KW"/>
</dbReference>
<organism evidence="20 21">
    <name type="scientific">Eupransor demetentiae</name>
    <dbReference type="NCBI Taxonomy" id="3109584"/>
    <lineage>
        <taxon>Bacteria</taxon>
        <taxon>Bacillati</taxon>
        <taxon>Bacillota</taxon>
        <taxon>Bacilli</taxon>
        <taxon>Lactobacillales</taxon>
        <taxon>Lactobacillaceae</taxon>
        <taxon>Eupransor</taxon>
    </lineage>
</organism>
<dbReference type="InterPro" id="IPR012338">
    <property type="entry name" value="Beta-lactam/transpept-like"/>
</dbReference>
<evidence type="ECO:0000259" key="18">
    <source>
        <dbReference type="Pfam" id="PF00905"/>
    </source>
</evidence>
<dbReference type="Gene3D" id="6.20.370.110">
    <property type="match status" value="1"/>
</dbReference>
<comment type="catalytic activity">
    <reaction evidence="14">
        <text>Preferential cleavage: (Ac)2-L-Lys-D-Ala-|-D-Ala. Also transpeptidation of peptidyl-alanyl moieties that are N-acyl substituents of D-alanine.</text>
        <dbReference type="EC" id="3.4.16.4"/>
    </reaction>
</comment>
<dbReference type="GO" id="GO:0009002">
    <property type="term" value="F:serine-type D-Ala-D-Ala carboxypeptidase activity"/>
    <property type="evidence" value="ECO:0007669"/>
    <property type="project" value="UniProtKB-EC"/>
</dbReference>
<keyword evidence="6 17" id="KW-0812">Transmembrane</keyword>
<evidence type="ECO:0000256" key="6">
    <source>
        <dbReference type="ARBA" id="ARBA00022692"/>
    </source>
</evidence>
<evidence type="ECO:0000256" key="2">
    <source>
        <dbReference type="ARBA" id="ARBA00022645"/>
    </source>
</evidence>
<comment type="caution">
    <text evidence="20">The sequence shown here is derived from an EMBL/GenBank/DDBJ whole genome shotgun (WGS) entry which is preliminary data.</text>
</comment>
<feature type="region of interest" description="Disordered" evidence="16">
    <location>
        <begin position="632"/>
        <end position="661"/>
    </location>
</feature>
<proteinExistence type="predicted"/>
<keyword evidence="1" id="KW-1003">Cell membrane</keyword>
<dbReference type="Pfam" id="PF00912">
    <property type="entry name" value="Transgly"/>
    <property type="match status" value="1"/>
</dbReference>
<protein>
    <submittedName>
        <fullName evidence="20">Peptidoglycan transglycosylase/transpeptidas e (MrcB)</fullName>
        <ecNumber evidence="20">2.4.1.129</ecNumber>
        <ecNumber evidence="20">3.4.16.4</ecNumber>
    </submittedName>
</protein>
<dbReference type="Pfam" id="PF00905">
    <property type="entry name" value="Transpeptidase"/>
    <property type="match status" value="1"/>
</dbReference>
<dbReference type="InterPro" id="IPR050396">
    <property type="entry name" value="Glycosyltr_51/Transpeptidase"/>
</dbReference>
<evidence type="ECO:0000256" key="1">
    <source>
        <dbReference type="ARBA" id="ARBA00022475"/>
    </source>
</evidence>
<keyword evidence="5 20" id="KW-0808">Transferase</keyword>
<sequence>MTQNNARRQAGLWQRMKPFWDRWQLGRLAIVVFLAIFLLSSTYLITIAKTSHVHKLEATLSQTTDIYDNQDQWAGQLYSQKGTYVKYNAISQNMRDAVLSIEDRNFYHEHGFSVRGLARAAYLFVRNKLTGSNVISGGGSTITQQLVKNAYLTQQQTFSRKAKEIFLAMQVEQDYSKNDILTMYLNNSWFGNGVWGVEDASEKYFGVHASELTTAQAATLAGMLTNPSGFNPIDHPERSKKRRDLVLETMAQNKKLTKDQMQQAQATPIVLTDNYVGGENYRYPWFFDSVIAEAVNKYGISEKDIMNQGYKIYTTLNQTDQTNLQNDFKNNNLFGNQNSAQAASILLNAKTGGVRAVIGGREDQHIFRGYNRANQSNLQPGSIIKPIVVYAPALTAGYTINSKLPNHTLTFGTNGYSPNNALNVQTGDVTMYQALEHSYNIPAVYLLNKLGVNTGFQSAKNFGLPVTKNDKSLSLALGGMDKGVSPQQMAQAYTAFANDGTMSQAHYITKIVDASGHVVVSQPKYDQKKVVSEKVANNLTRMMLGTYTNGTGAGAAPSGYTIAGKTGTTENPNDPNNANSSKDSWAVAYTRDVVQVTWMGLEGNSAASLPIGLMSTIGRYVKTSMGQVIPNTSEHSFSVTNPNQTTNDSGSSNSNSNNDWMANTQQAINDGVDKTVDGANKVWDTVKSWFGN</sequence>
<evidence type="ECO:0000256" key="12">
    <source>
        <dbReference type="ARBA" id="ARBA00023268"/>
    </source>
</evidence>
<evidence type="ECO:0000256" key="4">
    <source>
        <dbReference type="ARBA" id="ARBA00022676"/>
    </source>
</evidence>
<dbReference type="Proteomes" id="UP001314241">
    <property type="component" value="Unassembled WGS sequence"/>
</dbReference>
<dbReference type="RefSeq" id="WP_349641335.1">
    <property type="nucleotide sequence ID" value="NZ_CAWVOH010000001.1"/>
</dbReference>
<feature type="compositionally biased region" description="Low complexity" evidence="16">
    <location>
        <begin position="647"/>
        <end position="659"/>
    </location>
</feature>
<dbReference type="NCBIfam" id="TIGR02074">
    <property type="entry name" value="PBP_1a_fam"/>
    <property type="match status" value="1"/>
</dbReference>
<feature type="transmembrane region" description="Helical" evidence="17">
    <location>
        <begin position="25"/>
        <end position="45"/>
    </location>
</feature>
<dbReference type="SUPFAM" id="SSF53955">
    <property type="entry name" value="Lysozyme-like"/>
    <property type="match status" value="1"/>
</dbReference>
<evidence type="ECO:0000256" key="15">
    <source>
        <dbReference type="ARBA" id="ARBA00049902"/>
    </source>
</evidence>
<keyword evidence="11 17" id="KW-0472">Membrane</keyword>
<accession>A0ABM9N3Q5</accession>
<reference evidence="20 21" key="1">
    <citation type="submission" date="2024-01" db="EMBL/GenBank/DDBJ databases">
        <authorList>
            <person name="Botero Cardona J."/>
        </authorList>
    </citation>
    <scope>NUCLEOTIDE SEQUENCE [LARGE SCALE GENOMIC DNA]</scope>
    <source>
        <strain evidence="20 21">LMG 33000</strain>
    </source>
</reference>
<dbReference type="EMBL" id="CAWVOH010000001">
    <property type="protein sequence ID" value="CAK8053785.1"/>
    <property type="molecule type" value="Genomic_DNA"/>
</dbReference>
<evidence type="ECO:0000256" key="13">
    <source>
        <dbReference type="ARBA" id="ARBA00023316"/>
    </source>
</evidence>
<evidence type="ECO:0000256" key="5">
    <source>
        <dbReference type="ARBA" id="ARBA00022679"/>
    </source>
</evidence>
<keyword evidence="3" id="KW-0645">Protease</keyword>
<dbReference type="SUPFAM" id="SSF56601">
    <property type="entry name" value="beta-lactamase/transpeptidase-like"/>
    <property type="match status" value="1"/>
</dbReference>
<evidence type="ECO:0000256" key="8">
    <source>
        <dbReference type="ARBA" id="ARBA00022960"/>
    </source>
</evidence>
<feature type="domain" description="Penicillin-binding protein transpeptidase" evidence="18">
    <location>
        <begin position="345"/>
        <end position="592"/>
    </location>
</feature>
<dbReference type="EC" id="3.4.16.4" evidence="20"/>
<keyword evidence="4 20" id="KW-0328">Glycosyltransferase</keyword>
<name>A0ABM9N3Q5_9LACO</name>
<keyword evidence="13" id="KW-0961">Cell wall biogenesis/degradation</keyword>
<feature type="domain" description="Glycosyl transferase family 51" evidence="19">
    <location>
        <begin position="76"/>
        <end position="250"/>
    </location>
</feature>
<evidence type="ECO:0000313" key="20">
    <source>
        <dbReference type="EMBL" id="CAK8053785.1"/>
    </source>
</evidence>
<keyword evidence="12" id="KW-0511">Multifunctional enzyme</keyword>
<evidence type="ECO:0000256" key="17">
    <source>
        <dbReference type="SAM" id="Phobius"/>
    </source>
</evidence>
<dbReference type="InterPro" id="IPR001264">
    <property type="entry name" value="Glyco_trans_51"/>
</dbReference>
<evidence type="ECO:0000256" key="16">
    <source>
        <dbReference type="SAM" id="MobiDB-lite"/>
    </source>
</evidence>
<evidence type="ECO:0000256" key="7">
    <source>
        <dbReference type="ARBA" id="ARBA00022801"/>
    </source>
</evidence>
<evidence type="ECO:0000259" key="19">
    <source>
        <dbReference type="Pfam" id="PF00912"/>
    </source>
</evidence>
<keyword evidence="8" id="KW-0133">Cell shape</keyword>
<evidence type="ECO:0000256" key="3">
    <source>
        <dbReference type="ARBA" id="ARBA00022670"/>
    </source>
</evidence>